<keyword evidence="3" id="KW-1185">Reference proteome</keyword>
<evidence type="ECO:0000313" key="3">
    <source>
        <dbReference type="Proteomes" id="UP000225277"/>
    </source>
</evidence>
<evidence type="ECO:0000313" key="2">
    <source>
        <dbReference type="EMBL" id="CZT17538.1"/>
    </source>
</evidence>
<protein>
    <submittedName>
        <fullName evidence="2">Uncharacterized protein</fullName>
    </submittedName>
</protein>
<accession>A0A2D3US49</accession>
<dbReference type="GeneID" id="35598577"/>
<organism evidence="2 3">
    <name type="scientific">Ramularia collo-cygni</name>
    <dbReference type="NCBI Taxonomy" id="112498"/>
    <lineage>
        <taxon>Eukaryota</taxon>
        <taxon>Fungi</taxon>
        <taxon>Dikarya</taxon>
        <taxon>Ascomycota</taxon>
        <taxon>Pezizomycotina</taxon>
        <taxon>Dothideomycetes</taxon>
        <taxon>Dothideomycetidae</taxon>
        <taxon>Mycosphaerellales</taxon>
        <taxon>Mycosphaerellaceae</taxon>
        <taxon>Ramularia</taxon>
    </lineage>
</organism>
<gene>
    <name evidence="2" type="ORF">RCC_03372</name>
</gene>
<feature type="compositionally biased region" description="Basic residues" evidence="1">
    <location>
        <begin position="1"/>
        <end position="27"/>
    </location>
</feature>
<sequence>MKRPKKTITKPTKAKKSPKKPIARKSTAKQSIQKLPDTVPTKAVKKPLKGTSRSNVSNICEPVESSPEIYCEVDRREHGTYKRCGRGALFLAHKASPQPNAPESIAAAMDHASSKMTSSNKTTKGNSKAQETDLNYDAVIRNGARMVLWGLDDLFERINSEPMASETSLKGVGEHVGGAIHALHGFLESSREYSNPNPKINYRKKFEEGDGIGNWISFKPSWFERGRFNLGDIMTFQSALMGLKAEGEVVTLHR</sequence>
<proteinExistence type="predicted"/>
<dbReference type="Proteomes" id="UP000225277">
    <property type="component" value="Unassembled WGS sequence"/>
</dbReference>
<evidence type="ECO:0000256" key="1">
    <source>
        <dbReference type="SAM" id="MobiDB-lite"/>
    </source>
</evidence>
<feature type="region of interest" description="Disordered" evidence="1">
    <location>
        <begin position="1"/>
        <end position="53"/>
    </location>
</feature>
<reference evidence="2 3" key="1">
    <citation type="submission" date="2016-03" db="EMBL/GenBank/DDBJ databases">
        <authorList>
            <person name="Ploux O."/>
        </authorList>
    </citation>
    <scope>NUCLEOTIDE SEQUENCE [LARGE SCALE GENOMIC DNA]</scope>
    <source>
        <strain evidence="2 3">URUG2</strain>
    </source>
</reference>
<dbReference type="AlphaFoldDB" id="A0A2D3US49"/>
<dbReference type="EMBL" id="FJUY01000004">
    <property type="protein sequence ID" value="CZT17538.1"/>
    <property type="molecule type" value="Genomic_DNA"/>
</dbReference>
<dbReference type="RefSeq" id="XP_023624430.1">
    <property type="nucleotide sequence ID" value="XM_023768662.1"/>
</dbReference>
<name>A0A2D3US49_9PEZI</name>